<organism evidence="2">
    <name type="scientific">Macaca mulatta</name>
    <name type="common">Rhesus macaque</name>
    <dbReference type="NCBI Taxonomy" id="9544"/>
    <lineage>
        <taxon>Eukaryota</taxon>
        <taxon>Metazoa</taxon>
        <taxon>Chordata</taxon>
        <taxon>Craniata</taxon>
        <taxon>Vertebrata</taxon>
        <taxon>Euteleostomi</taxon>
        <taxon>Mammalia</taxon>
        <taxon>Eutheria</taxon>
        <taxon>Euarchontoglires</taxon>
        <taxon>Primates</taxon>
        <taxon>Haplorrhini</taxon>
        <taxon>Catarrhini</taxon>
        <taxon>Cercopithecidae</taxon>
        <taxon>Cercopithecinae</taxon>
        <taxon>Macaca</taxon>
    </lineage>
</organism>
<evidence type="ECO:0000313" key="2">
    <source>
        <dbReference type="EMBL" id="AFE73519.1"/>
    </source>
</evidence>
<reference evidence="2" key="1">
    <citation type="journal article" date="2014" name="Biol. Direct">
        <title>A new rhesus macaque assembly and annotation for next-generation sequencing analyses.</title>
        <authorList>
            <person name="Zimin A.V."/>
            <person name="Cornish A.S."/>
            <person name="Maudhoo M.D."/>
            <person name="Gibbs R.M."/>
            <person name="Zhang X."/>
            <person name="Pandey S."/>
            <person name="Meehan D.T."/>
            <person name="Wipfler K."/>
            <person name="Bosinger S.E."/>
            <person name="Johnson Z.P."/>
            <person name="Tharp G.K."/>
            <person name="Marcais G."/>
            <person name="Roberts M."/>
            <person name="Ferguson B."/>
            <person name="Fox H.S."/>
            <person name="Treangen T."/>
            <person name="Salzberg S.L."/>
            <person name="Yorke J.A."/>
            <person name="Norgren R.B.Jr."/>
        </authorList>
    </citation>
    <scope>NUCLEOTIDE SEQUENCE</scope>
    <source>
        <tissue evidence="2">Caudate</tissue>
    </source>
</reference>
<sequence length="110" mass="11480">DMSAPYSAAPPESAPPSPAPKTSRSPPPPGPGSQTPDFSRNPPLVQDTVSGKGWPTSRSCFPPRERGDPGDSSGQEVPASRPHQARNVRLWESALCIATAPEPQAPSEAT</sequence>
<accession>H9FFW0</accession>
<feature type="region of interest" description="Disordered" evidence="1">
    <location>
        <begin position="1"/>
        <end position="86"/>
    </location>
</feature>
<feature type="compositionally biased region" description="Pro residues" evidence="1">
    <location>
        <begin position="12"/>
        <end position="31"/>
    </location>
</feature>
<feature type="compositionally biased region" description="Low complexity" evidence="1">
    <location>
        <begin position="1"/>
        <end position="11"/>
    </location>
</feature>
<feature type="non-terminal residue" evidence="2">
    <location>
        <position position="1"/>
    </location>
</feature>
<feature type="non-terminal residue" evidence="2">
    <location>
        <position position="110"/>
    </location>
</feature>
<gene>
    <name evidence="2" type="primary">ADAMTSL4</name>
</gene>
<name>H9FFW0_MACMU</name>
<protein>
    <submittedName>
        <fullName evidence="2">ADAMTS-like protein 4 isoform 1</fullName>
    </submittedName>
</protein>
<evidence type="ECO:0000256" key="1">
    <source>
        <dbReference type="SAM" id="MobiDB-lite"/>
    </source>
</evidence>
<proteinExistence type="evidence at transcript level"/>
<dbReference type="AlphaFoldDB" id="H9FFW0"/>
<dbReference type="EMBL" id="JU329763">
    <property type="protein sequence ID" value="AFE73519.1"/>
    <property type="molecule type" value="mRNA"/>
</dbReference>